<accession>A0A413SBE9</accession>
<dbReference type="Proteomes" id="UP000284465">
    <property type="component" value="Unassembled WGS sequence"/>
</dbReference>
<dbReference type="InterPro" id="IPR036388">
    <property type="entry name" value="WH-like_DNA-bd_sf"/>
</dbReference>
<comment type="caution">
    <text evidence="2">The sequence shown here is derived from an EMBL/GenBank/DDBJ whole genome shotgun (WGS) entry which is preliminary data.</text>
</comment>
<organism evidence="2 3">
    <name type="scientific">Roseburia intestinalis</name>
    <dbReference type="NCBI Taxonomy" id="166486"/>
    <lineage>
        <taxon>Bacteria</taxon>
        <taxon>Bacillati</taxon>
        <taxon>Bacillota</taxon>
        <taxon>Clostridia</taxon>
        <taxon>Lachnospirales</taxon>
        <taxon>Lachnospiraceae</taxon>
        <taxon>Roseburia</taxon>
    </lineage>
</organism>
<protein>
    <submittedName>
        <fullName evidence="2">Uncharacterized protein</fullName>
    </submittedName>
</protein>
<dbReference type="EMBL" id="QSFP01000036">
    <property type="protein sequence ID" value="RHA62585.1"/>
    <property type="molecule type" value="Genomic_DNA"/>
</dbReference>
<dbReference type="Gene3D" id="1.10.10.10">
    <property type="entry name" value="Winged helix-like DNA-binding domain superfamily/Winged helix DNA-binding domain"/>
    <property type="match status" value="1"/>
</dbReference>
<sequence>MQKLRNSNIAKMIAAKITNKEIDFLIYISRFQDDNGKVYGIHYKELCETMHMSYQEFYNVKLSLEEKGFIKCEKSHRIDHDITILDNSDSDCRQNGYVNTNHNIFFLEKFFQCKAGTKLLALELMKITYSGKGYFEIGVKKFYEKYMALFQVSQRVIRSYLKELREFFSIGIKNKKYYIEPRKIIYRKTGEKSEAERLREHLLEAVLRRNRIHETDARKKRDVKELFQQYGAKAIEEGKNLFALMNRAVERSIDTLNAGKKTQEKRYLSVALIHKLLKEEWSVPGQNVPLFQTNGDLKRQYNYDGLEKVLLGTMPAIG</sequence>
<proteinExistence type="predicted"/>
<evidence type="ECO:0000313" key="2">
    <source>
        <dbReference type="EMBL" id="RHA62585.1"/>
    </source>
</evidence>
<dbReference type="EMBL" id="WNAJ01000002">
    <property type="protein sequence ID" value="MTR84074.1"/>
    <property type="molecule type" value="Genomic_DNA"/>
</dbReference>
<evidence type="ECO:0000313" key="3">
    <source>
        <dbReference type="Proteomes" id="UP000284465"/>
    </source>
</evidence>
<gene>
    <name evidence="2" type="ORF">DW927_18620</name>
    <name evidence="1" type="ORF">GMD50_03190</name>
</gene>
<evidence type="ECO:0000313" key="1">
    <source>
        <dbReference type="EMBL" id="MTR84074.1"/>
    </source>
</evidence>
<evidence type="ECO:0000313" key="4">
    <source>
        <dbReference type="Proteomes" id="UP000478483"/>
    </source>
</evidence>
<dbReference type="AlphaFoldDB" id="A0A413SBE9"/>
<dbReference type="Proteomes" id="UP000478483">
    <property type="component" value="Unassembled WGS sequence"/>
</dbReference>
<reference evidence="1 4" key="2">
    <citation type="journal article" date="2019" name="Nat. Med.">
        <title>A library of human gut bacterial isolates paired with longitudinal multiomics data enables mechanistic microbiome research.</title>
        <authorList>
            <person name="Poyet M."/>
            <person name="Groussin M."/>
            <person name="Gibbons S.M."/>
            <person name="Avila-Pacheco J."/>
            <person name="Jiang X."/>
            <person name="Kearney S.M."/>
            <person name="Perrotta A.R."/>
            <person name="Berdy B."/>
            <person name="Zhao S."/>
            <person name="Lieberman T.D."/>
            <person name="Swanson P.K."/>
            <person name="Smith M."/>
            <person name="Roesemann S."/>
            <person name="Alexander J.E."/>
            <person name="Rich S.A."/>
            <person name="Livny J."/>
            <person name="Vlamakis H."/>
            <person name="Clish C."/>
            <person name="Bullock K."/>
            <person name="Deik A."/>
            <person name="Scott J."/>
            <person name="Pierce K.A."/>
            <person name="Xavier R.J."/>
            <person name="Alm E.J."/>
        </authorList>
    </citation>
    <scope>NUCLEOTIDE SEQUENCE [LARGE SCALE GENOMIC DNA]</scope>
    <source>
        <strain evidence="1 4">BIOML-A1</strain>
    </source>
</reference>
<reference evidence="2 3" key="1">
    <citation type="submission" date="2018-08" db="EMBL/GenBank/DDBJ databases">
        <title>A genome reference for cultivated species of the human gut microbiota.</title>
        <authorList>
            <person name="Zou Y."/>
            <person name="Xue W."/>
            <person name="Luo G."/>
        </authorList>
    </citation>
    <scope>NUCLEOTIDE SEQUENCE [LARGE SCALE GENOMIC DNA]</scope>
    <source>
        <strain evidence="2 3">AM43-11</strain>
    </source>
</reference>
<name>A0A413SBE9_9FIRM</name>
<dbReference type="RefSeq" id="WP_118412568.1">
    <property type="nucleotide sequence ID" value="NZ_QRPI01000005.1"/>
</dbReference>